<evidence type="ECO:0000256" key="6">
    <source>
        <dbReference type="ARBA" id="ARBA00023274"/>
    </source>
</evidence>
<sequence>MNLNKLNIIWRCSFYPKQAILSPISIQKCVVLSKSTNRSNNDSSSSSSSSSDSDDDIQTKKPTPVSKNEETISKLNSLLQQLVQNDKVAQPSALKLARPKDKRVPKEQRESRKIESVEKKLVKAVNDVAQDIGGDVKQTESELLSKLLSPVQDTEPLKSLNEIVQGMRIERETKPTERSKAEQIRNMLQNIKSTQKPNQTRVSPQRSRPRQPILRDQASIMKVDLLSSAPLGIFTNKDLKDKRLDTWQKLYQNELKLAVTHPPANYFQEMILWTEQGKLWKFPIDNEQGLEDEKKVDFSKHIFLEEHLEPWCPQRGPIRHYMELVCVGLSKNPYITVDAKIEHIMWYKNYFDEKKKLLKEIGAIPTETNKPEKQPEEH</sequence>
<evidence type="ECO:0000256" key="1">
    <source>
        <dbReference type="ARBA" id="ARBA00004173"/>
    </source>
</evidence>
<keyword evidence="6" id="KW-0687">Ribonucleoprotein</keyword>
<comment type="subcellular location">
    <subcellularLocation>
        <location evidence="1">Mitochondrion</location>
    </subcellularLocation>
</comment>
<dbReference type="Pfam" id="PF15433">
    <property type="entry name" value="MRP-S31"/>
    <property type="match status" value="1"/>
</dbReference>
<feature type="compositionally biased region" description="Basic and acidic residues" evidence="9">
    <location>
        <begin position="98"/>
        <end position="112"/>
    </location>
</feature>
<comment type="similarity">
    <text evidence="2">Belongs to the mitochondrion-specific ribosomal protein mS31 family.</text>
</comment>
<keyword evidence="4" id="KW-0689">Ribosomal protein</keyword>
<evidence type="ECO:0000256" key="3">
    <source>
        <dbReference type="ARBA" id="ARBA00022946"/>
    </source>
</evidence>
<dbReference type="AlphaFoldDB" id="A0A9N9TXF7"/>
<evidence type="ECO:0000313" key="10">
    <source>
        <dbReference type="EMBL" id="CAG9864728.1"/>
    </source>
</evidence>
<dbReference type="EMBL" id="OU900101">
    <property type="protein sequence ID" value="CAG9864728.1"/>
    <property type="molecule type" value="Genomic_DNA"/>
</dbReference>
<reference evidence="10" key="1">
    <citation type="submission" date="2022-01" db="EMBL/GenBank/DDBJ databases">
        <authorList>
            <person name="King R."/>
        </authorList>
    </citation>
    <scope>NUCLEOTIDE SEQUENCE</scope>
</reference>
<protein>
    <recommendedName>
        <fullName evidence="7">Small ribosomal subunit protein mS31</fullName>
    </recommendedName>
    <alternativeName>
        <fullName evidence="8">28S ribosomal protein S31, mitochondrial</fullName>
    </alternativeName>
</protein>
<evidence type="ECO:0000256" key="9">
    <source>
        <dbReference type="SAM" id="MobiDB-lite"/>
    </source>
</evidence>
<keyword evidence="3" id="KW-0809">Transit peptide</keyword>
<evidence type="ECO:0000256" key="5">
    <source>
        <dbReference type="ARBA" id="ARBA00023128"/>
    </source>
</evidence>
<evidence type="ECO:0000256" key="4">
    <source>
        <dbReference type="ARBA" id="ARBA00022980"/>
    </source>
</evidence>
<feature type="region of interest" description="Disordered" evidence="9">
    <location>
        <begin position="90"/>
        <end position="112"/>
    </location>
</feature>
<dbReference type="GO" id="GO:0005763">
    <property type="term" value="C:mitochondrial small ribosomal subunit"/>
    <property type="evidence" value="ECO:0007669"/>
    <property type="project" value="InterPro"/>
</dbReference>
<dbReference type="PANTHER" id="PTHR13231:SF3">
    <property type="entry name" value="SMALL RIBOSOMAL SUBUNIT PROTEIN MS31"/>
    <property type="match status" value="1"/>
</dbReference>
<evidence type="ECO:0000256" key="7">
    <source>
        <dbReference type="ARBA" id="ARBA00035133"/>
    </source>
</evidence>
<feature type="compositionally biased region" description="Low complexity" evidence="9">
    <location>
        <begin position="39"/>
        <end position="51"/>
    </location>
</feature>
<evidence type="ECO:0000256" key="8">
    <source>
        <dbReference type="ARBA" id="ARBA00035363"/>
    </source>
</evidence>
<name>A0A9N9TXF7_PHYSR</name>
<keyword evidence="5" id="KW-0496">Mitochondrion</keyword>
<proteinExistence type="inferred from homology"/>
<evidence type="ECO:0000313" key="11">
    <source>
        <dbReference type="Proteomes" id="UP001153712"/>
    </source>
</evidence>
<keyword evidence="11" id="KW-1185">Reference proteome</keyword>
<gene>
    <name evidence="10" type="ORF">PHYEVI_LOCUS10979</name>
</gene>
<dbReference type="InterPro" id="IPR026299">
    <property type="entry name" value="MRP-S31"/>
</dbReference>
<organism evidence="10 11">
    <name type="scientific">Phyllotreta striolata</name>
    <name type="common">Striped flea beetle</name>
    <name type="synonym">Crioceris striolata</name>
    <dbReference type="NCBI Taxonomy" id="444603"/>
    <lineage>
        <taxon>Eukaryota</taxon>
        <taxon>Metazoa</taxon>
        <taxon>Ecdysozoa</taxon>
        <taxon>Arthropoda</taxon>
        <taxon>Hexapoda</taxon>
        <taxon>Insecta</taxon>
        <taxon>Pterygota</taxon>
        <taxon>Neoptera</taxon>
        <taxon>Endopterygota</taxon>
        <taxon>Coleoptera</taxon>
        <taxon>Polyphaga</taxon>
        <taxon>Cucujiformia</taxon>
        <taxon>Chrysomeloidea</taxon>
        <taxon>Chrysomelidae</taxon>
        <taxon>Galerucinae</taxon>
        <taxon>Alticini</taxon>
        <taxon>Phyllotreta</taxon>
    </lineage>
</organism>
<dbReference type="Proteomes" id="UP001153712">
    <property type="component" value="Chromosome 8"/>
</dbReference>
<evidence type="ECO:0000256" key="2">
    <source>
        <dbReference type="ARBA" id="ARBA00011057"/>
    </source>
</evidence>
<feature type="region of interest" description="Disordered" evidence="9">
    <location>
        <begin position="190"/>
        <end position="211"/>
    </location>
</feature>
<dbReference type="PANTHER" id="PTHR13231">
    <property type="entry name" value="MITOCHONDRIAL RIBOSOMAL PROTEIN S31"/>
    <property type="match status" value="1"/>
</dbReference>
<accession>A0A9N9TXF7</accession>
<dbReference type="GO" id="GO:0003735">
    <property type="term" value="F:structural constituent of ribosome"/>
    <property type="evidence" value="ECO:0007669"/>
    <property type="project" value="InterPro"/>
</dbReference>
<feature type="compositionally biased region" description="Polar residues" evidence="9">
    <location>
        <begin position="190"/>
        <end position="202"/>
    </location>
</feature>
<dbReference type="OrthoDB" id="5989925at2759"/>
<feature type="region of interest" description="Disordered" evidence="9">
    <location>
        <begin position="35"/>
        <end position="69"/>
    </location>
</feature>